<protein>
    <recommendedName>
        <fullName evidence="7">Carbonic anhydrase</fullName>
        <ecNumber evidence="7">4.2.1.1</ecNumber>
    </recommendedName>
    <alternativeName>
        <fullName evidence="7">Carbonate dehydratase</fullName>
    </alternativeName>
</protein>
<dbReference type="PROSITE" id="PS00704">
    <property type="entry name" value="PROK_CO2_ANHYDRASE_1"/>
    <property type="match status" value="1"/>
</dbReference>
<evidence type="ECO:0000313" key="9">
    <source>
        <dbReference type="Proteomes" id="UP000664658"/>
    </source>
</evidence>
<evidence type="ECO:0000313" key="8">
    <source>
        <dbReference type="EMBL" id="MBO1108068.1"/>
    </source>
</evidence>
<dbReference type="RefSeq" id="WP_207541939.1">
    <property type="nucleotide sequence ID" value="NZ_JAFNAA010000006.1"/>
</dbReference>
<dbReference type="PROSITE" id="PS00705">
    <property type="entry name" value="PROK_CO2_ANHYDRASE_2"/>
    <property type="match status" value="1"/>
</dbReference>
<dbReference type="AlphaFoldDB" id="A0A8I1W5Y8"/>
<dbReference type="Gene3D" id="3.40.1050.10">
    <property type="entry name" value="Carbonic anhydrase"/>
    <property type="match status" value="1"/>
</dbReference>
<evidence type="ECO:0000256" key="4">
    <source>
        <dbReference type="ARBA" id="ARBA00023239"/>
    </source>
</evidence>
<gene>
    <name evidence="8" type="primary">can</name>
    <name evidence="8" type="ORF">J2R62_07510</name>
</gene>
<proteinExistence type="inferred from homology"/>
<keyword evidence="2 6" id="KW-0479">Metal-binding</keyword>
<name>A0A8I1W5Y8_PLESH</name>
<evidence type="ECO:0000256" key="5">
    <source>
        <dbReference type="ARBA" id="ARBA00048348"/>
    </source>
</evidence>
<dbReference type="InterPro" id="IPR036874">
    <property type="entry name" value="Carbonic_anhydrase_sf"/>
</dbReference>
<dbReference type="PANTHER" id="PTHR11002:SF76">
    <property type="entry name" value="CARBONIC ANHYDRASE"/>
    <property type="match status" value="1"/>
</dbReference>
<dbReference type="InterPro" id="IPR001765">
    <property type="entry name" value="Carbonic_anhydrase"/>
</dbReference>
<dbReference type="EMBL" id="JAFNAA010000006">
    <property type="protein sequence ID" value="MBO1108068.1"/>
    <property type="molecule type" value="Genomic_DNA"/>
</dbReference>
<accession>A0A8I1W5Y8</accession>
<feature type="binding site" evidence="6">
    <location>
        <position position="44"/>
    </location>
    <ligand>
        <name>Zn(2+)</name>
        <dbReference type="ChEBI" id="CHEBI:29105"/>
    </ligand>
</feature>
<dbReference type="NCBIfam" id="NF007756">
    <property type="entry name" value="PRK10437.1"/>
    <property type="match status" value="1"/>
</dbReference>
<dbReference type="PANTHER" id="PTHR11002">
    <property type="entry name" value="CARBONIC ANHYDRASE"/>
    <property type="match status" value="1"/>
</dbReference>
<evidence type="ECO:0000256" key="6">
    <source>
        <dbReference type="PIRSR" id="PIRSR601765-1"/>
    </source>
</evidence>
<dbReference type="FunFam" id="3.40.1050.10:FF:000001">
    <property type="entry name" value="Carbonic anhydrase"/>
    <property type="match status" value="1"/>
</dbReference>
<reference evidence="8" key="1">
    <citation type="submission" date="2021-03" db="EMBL/GenBank/DDBJ databases">
        <title>Plesiomonas shigelloides zfcc0051, isolated from zebrafish feces.</title>
        <authorList>
            <person name="Vanderhoek Z."/>
            <person name="Gaulke C."/>
        </authorList>
    </citation>
    <scope>NUCLEOTIDE SEQUENCE</scope>
    <source>
        <strain evidence="8">Zfcc0051</strain>
    </source>
</reference>
<feature type="binding site" evidence="6">
    <location>
        <position position="98"/>
    </location>
    <ligand>
        <name>Zn(2+)</name>
        <dbReference type="ChEBI" id="CHEBI:29105"/>
    </ligand>
</feature>
<feature type="binding site" evidence="6">
    <location>
        <position position="101"/>
    </location>
    <ligand>
        <name>Zn(2+)</name>
        <dbReference type="ChEBI" id="CHEBI:29105"/>
    </ligand>
</feature>
<dbReference type="SMART" id="SM00947">
    <property type="entry name" value="Pro_CA"/>
    <property type="match status" value="1"/>
</dbReference>
<organism evidence="8 9">
    <name type="scientific">Plesiomonas shigelloides</name>
    <name type="common">Aeromonas shigelloides</name>
    <dbReference type="NCBI Taxonomy" id="703"/>
    <lineage>
        <taxon>Bacteria</taxon>
        <taxon>Pseudomonadati</taxon>
        <taxon>Pseudomonadota</taxon>
        <taxon>Gammaproteobacteria</taxon>
        <taxon>Enterobacterales</taxon>
        <taxon>Enterobacteriaceae</taxon>
        <taxon>Plesiomonas</taxon>
    </lineage>
</organism>
<dbReference type="GO" id="GO:0015976">
    <property type="term" value="P:carbon utilization"/>
    <property type="evidence" value="ECO:0007669"/>
    <property type="project" value="InterPro"/>
</dbReference>
<comment type="cofactor">
    <cofactor evidence="6">
        <name>Zn(2+)</name>
        <dbReference type="ChEBI" id="CHEBI:29105"/>
    </cofactor>
    <text evidence="6">Binds 1 zinc ion per subunit.</text>
</comment>
<evidence type="ECO:0000256" key="7">
    <source>
        <dbReference type="RuleBase" id="RU003956"/>
    </source>
</evidence>
<dbReference type="Proteomes" id="UP000664658">
    <property type="component" value="Unassembled WGS sequence"/>
</dbReference>
<dbReference type="GO" id="GO:0004089">
    <property type="term" value="F:carbonate dehydratase activity"/>
    <property type="evidence" value="ECO:0007669"/>
    <property type="project" value="UniProtKB-UniRule"/>
</dbReference>
<keyword evidence="3 6" id="KW-0862">Zinc</keyword>
<comment type="similarity">
    <text evidence="1 7">Belongs to the beta-class carbonic anhydrase family.</text>
</comment>
<comment type="catalytic activity">
    <reaction evidence="5 7">
        <text>hydrogencarbonate + H(+) = CO2 + H2O</text>
        <dbReference type="Rhea" id="RHEA:10748"/>
        <dbReference type="ChEBI" id="CHEBI:15377"/>
        <dbReference type="ChEBI" id="CHEBI:15378"/>
        <dbReference type="ChEBI" id="CHEBI:16526"/>
        <dbReference type="ChEBI" id="CHEBI:17544"/>
        <dbReference type="EC" id="4.2.1.1"/>
    </reaction>
</comment>
<dbReference type="Pfam" id="PF00484">
    <property type="entry name" value="Pro_CA"/>
    <property type="match status" value="1"/>
</dbReference>
<dbReference type="InterPro" id="IPR015892">
    <property type="entry name" value="Carbonic_anhydrase_CS"/>
</dbReference>
<feature type="binding site" evidence="6">
    <location>
        <position position="42"/>
    </location>
    <ligand>
        <name>Zn(2+)</name>
        <dbReference type="ChEBI" id="CHEBI:29105"/>
    </ligand>
</feature>
<comment type="caution">
    <text evidence="8">The sequence shown here is derived from an EMBL/GenBank/DDBJ whole genome shotgun (WGS) entry which is preliminary data.</text>
</comment>
<comment type="function">
    <text evidence="7">Reversible hydration of carbon dioxide.</text>
</comment>
<dbReference type="SUPFAM" id="SSF53056">
    <property type="entry name" value="beta-carbonic anhydrase, cab"/>
    <property type="match status" value="1"/>
</dbReference>
<dbReference type="GO" id="GO:0008270">
    <property type="term" value="F:zinc ion binding"/>
    <property type="evidence" value="ECO:0007669"/>
    <property type="project" value="UniProtKB-UniRule"/>
</dbReference>
<evidence type="ECO:0000256" key="2">
    <source>
        <dbReference type="ARBA" id="ARBA00022723"/>
    </source>
</evidence>
<evidence type="ECO:0000256" key="1">
    <source>
        <dbReference type="ARBA" id="ARBA00006217"/>
    </source>
</evidence>
<sequence>MHNIERLMHNNRIWSENISNEDPSYFERLAHTQKPRYLWIGCSDSRVPAERLTGMAPGELFVHRNVANLVIHTDLNCLSVVQYAVDVLQVEHIIICGHYSCGGVQAAIDNPELGLINNWLLHIRDIWYKHSHLLGKIPHDQRGDMLSELNVIEQVYNLGNSTIIQSAWKRDQNVMLHGWVYGMQDGLLRDLKVSATSRETLEMNYRSAMATFIQQHQVLPTEQE</sequence>
<dbReference type="CDD" id="cd00883">
    <property type="entry name" value="beta_CA_cladeA"/>
    <property type="match status" value="1"/>
</dbReference>
<dbReference type="EC" id="4.2.1.1" evidence="7"/>
<keyword evidence="4 7" id="KW-0456">Lyase</keyword>
<evidence type="ECO:0000256" key="3">
    <source>
        <dbReference type="ARBA" id="ARBA00022833"/>
    </source>
</evidence>